<protein>
    <submittedName>
        <fullName evidence="2">Uncharacterized protein</fullName>
    </submittedName>
</protein>
<keyword evidence="1" id="KW-0812">Transmembrane</keyword>
<dbReference type="RefSeq" id="WP_322498897.1">
    <property type="nucleotide sequence ID" value="NZ_JARGYU010000002.1"/>
</dbReference>
<comment type="caution">
    <text evidence="2">The sequence shown here is derived from an EMBL/GenBank/DDBJ whole genome shotgun (WGS) entry which is preliminary data.</text>
</comment>
<keyword evidence="1" id="KW-0472">Membrane</keyword>
<organism evidence="2 3">
    <name type="scientific">Lyticum sinuosum</name>
    <dbReference type="NCBI Taxonomy" id="1332059"/>
    <lineage>
        <taxon>Bacteria</taxon>
        <taxon>Pseudomonadati</taxon>
        <taxon>Pseudomonadota</taxon>
        <taxon>Alphaproteobacteria</taxon>
        <taxon>Rickettsiales</taxon>
        <taxon>Lyticum</taxon>
    </lineage>
</organism>
<evidence type="ECO:0000313" key="3">
    <source>
        <dbReference type="Proteomes" id="UP001289135"/>
    </source>
</evidence>
<dbReference type="AlphaFoldDB" id="A0AAE5AHE4"/>
<evidence type="ECO:0000313" key="2">
    <source>
        <dbReference type="EMBL" id="MDZ5761475.1"/>
    </source>
</evidence>
<reference evidence="2" key="1">
    <citation type="submission" date="2023-02" db="EMBL/GenBank/DDBJ databases">
        <title>Host association and intracellularity evolved multiple times independently in the Rickettsiales.</title>
        <authorList>
            <person name="Castelli M."/>
            <person name="Nardi T."/>
            <person name="Gammuto L."/>
            <person name="Bellinzona G."/>
            <person name="Sabaneyeva E."/>
            <person name="Potekhin A."/>
            <person name="Serra V."/>
            <person name="Petroni G."/>
            <person name="Sassera D."/>
        </authorList>
    </citation>
    <scope>NUCLEOTIDE SEQUENCE</scope>
    <source>
        <strain evidence="2">USBL-36I1</strain>
    </source>
</reference>
<gene>
    <name evidence="2" type="ORF">Lyticum_00656</name>
</gene>
<keyword evidence="3" id="KW-1185">Reference proteome</keyword>
<name>A0AAE5AHE4_9RICK</name>
<dbReference type="EMBL" id="JARGYU010000002">
    <property type="protein sequence ID" value="MDZ5761475.1"/>
    <property type="molecule type" value="Genomic_DNA"/>
</dbReference>
<evidence type="ECO:0000256" key="1">
    <source>
        <dbReference type="SAM" id="Phobius"/>
    </source>
</evidence>
<proteinExistence type="predicted"/>
<keyword evidence="1" id="KW-1133">Transmembrane helix</keyword>
<accession>A0AAE5AHE4</accession>
<sequence>MQENITQNNQKMTQEERKQDFLKLYEIYLKYYYLKDYCEITYNDQNDFDIMYNDQDFFEHIKHINNEDIDIIQRLILIHHYKNIITKIYKTIFLSHEISLYRSNLQQQKMLGDNNSIINIHYINKSTIKEIGRHLGISTEILKKTSNKAVVLSKNMIRKTKAELIQEQINDINVFLEAAKKEDIRDSLLSAPIKGLKEMRDYFIKIKPLTKTLTRSIILLSLKLIKFSFILISVIFKFIIKPLINIPSRICKYFTSKNNENSFISER</sequence>
<feature type="transmembrane region" description="Helical" evidence="1">
    <location>
        <begin position="217"/>
        <end position="240"/>
    </location>
</feature>
<dbReference type="Proteomes" id="UP001289135">
    <property type="component" value="Unassembled WGS sequence"/>
</dbReference>